<dbReference type="InterPro" id="IPR005122">
    <property type="entry name" value="Uracil-DNA_glycosylase-like"/>
</dbReference>
<dbReference type="NCBIfam" id="TIGR00758">
    <property type="entry name" value="UDG_fam4"/>
    <property type="match status" value="1"/>
</dbReference>
<feature type="domain" description="Uracil-DNA glycosylase-like" evidence="12">
    <location>
        <begin position="109"/>
        <end position="260"/>
    </location>
</feature>
<keyword evidence="14" id="KW-1185">Reference proteome</keyword>
<dbReference type="SMART" id="SM00986">
    <property type="entry name" value="UDG"/>
    <property type="match status" value="1"/>
</dbReference>
<gene>
    <name evidence="13" type="ORF">DDE23_01080</name>
</gene>
<evidence type="ECO:0000256" key="1">
    <source>
        <dbReference type="ARBA" id="ARBA00001400"/>
    </source>
</evidence>
<comment type="similarity">
    <text evidence="2">Belongs to the uracil-DNA glycosylase (UDG) superfamily. Type 4 (UDGa) family.</text>
</comment>
<comment type="catalytic activity">
    <reaction evidence="1">
        <text>Hydrolyzes single-stranded DNA or mismatched double-stranded DNA and polynucleotides, releasing free uracil.</text>
        <dbReference type="EC" id="3.2.2.27"/>
    </reaction>
</comment>
<dbReference type="RefSeq" id="WP_107749537.1">
    <property type="nucleotide sequence ID" value="NZ_QBKF01000001.1"/>
</dbReference>
<protein>
    <recommendedName>
        <fullName evidence="4">Type-4 uracil-DNA glycosylase</fullName>
        <ecNumber evidence="3">3.2.2.27</ecNumber>
    </recommendedName>
</protein>
<reference evidence="13 14" key="1">
    <citation type="journal article" date="2011" name="Syst. Appl. Microbiol.">
        <title>Defluviimonas denitrificans gen. nov., sp. nov., and Pararhodobacter aggregans gen. nov., sp. nov., non-phototrophic Rhodobacteraceae from the biofilter of a marine aquaculture.</title>
        <authorList>
            <person name="Foesel B.U."/>
            <person name="Drake H.L."/>
            <person name="Schramm A."/>
        </authorList>
    </citation>
    <scope>NUCLEOTIDE SEQUENCE [LARGE SCALE GENOMIC DNA]</scope>
    <source>
        <strain evidence="13 14">D1-19</strain>
    </source>
</reference>
<evidence type="ECO:0000256" key="9">
    <source>
        <dbReference type="ARBA" id="ARBA00023004"/>
    </source>
</evidence>
<keyword evidence="8" id="KW-0378">Hydrolase</keyword>
<evidence type="ECO:0000256" key="3">
    <source>
        <dbReference type="ARBA" id="ARBA00012030"/>
    </source>
</evidence>
<evidence type="ECO:0000259" key="12">
    <source>
        <dbReference type="SMART" id="SM00986"/>
    </source>
</evidence>
<dbReference type="SMART" id="SM00987">
    <property type="entry name" value="UreE_C"/>
    <property type="match status" value="1"/>
</dbReference>
<evidence type="ECO:0000256" key="8">
    <source>
        <dbReference type="ARBA" id="ARBA00022801"/>
    </source>
</evidence>
<evidence type="ECO:0000256" key="10">
    <source>
        <dbReference type="ARBA" id="ARBA00023014"/>
    </source>
</evidence>
<dbReference type="Pfam" id="PF03167">
    <property type="entry name" value="UDG"/>
    <property type="match status" value="1"/>
</dbReference>
<dbReference type="EC" id="3.2.2.27" evidence="3"/>
<dbReference type="GO" id="GO:0006281">
    <property type="term" value="P:DNA repair"/>
    <property type="evidence" value="ECO:0007669"/>
    <property type="project" value="UniProtKB-KW"/>
</dbReference>
<name>A0A2T7UWH0_9RHOB</name>
<comment type="caution">
    <text evidence="13">The sequence shown here is derived from an EMBL/GenBank/DDBJ whole genome shotgun (WGS) entry which is preliminary data.</text>
</comment>
<accession>A0A2T7UWH0</accession>
<evidence type="ECO:0000256" key="7">
    <source>
        <dbReference type="ARBA" id="ARBA00022763"/>
    </source>
</evidence>
<dbReference type="PANTHER" id="PTHR33693:SF1">
    <property type="entry name" value="TYPE-4 URACIL-DNA GLYCOSYLASE"/>
    <property type="match status" value="1"/>
</dbReference>
<dbReference type="SUPFAM" id="SSF52141">
    <property type="entry name" value="Uracil-DNA glycosylase-like"/>
    <property type="match status" value="1"/>
</dbReference>
<dbReference type="OrthoDB" id="5290748at2"/>
<dbReference type="GO" id="GO:0004844">
    <property type="term" value="F:uracil DNA N-glycosylase activity"/>
    <property type="evidence" value="ECO:0007669"/>
    <property type="project" value="UniProtKB-EC"/>
</dbReference>
<organism evidence="13 14">
    <name type="scientific">Pararhodobacter aggregans</name>
    <dbReference type="NCBI Taxonomy" id="404875"/>
    <lineage>
        <taxon>Bacteria</taxon>
        <taxon>Pseudomonadati</taxon>
        <taxon>Pseudomonadota</taxon>
        <taxon>Alphaproteobacteria</taxon>
        <taxon>Rhodobacterales</taxon>
        <taxon>Paracoccaceae</taxon>
        <taxon>Pararhodobacter</taxon>
    </lineage>
</organism>
<keyword evidence="11" id="KW-0234">DNA repair</keyword>
<dbReference type="GO" id="GO:0051539">
    <property type="term" value="F:4 iron, 4 sulfur cluster binding"/>
    <property type="evidence" value="ECO:0007669"/>
    <property type="project" value="UniProtKB-KW"/>
</dbReference>
<dbReference type="GO" id="GO:0046872">
    <property type="term" value="F:metal ion binding"/>
    <property type="evidence" value="ECO:0007669"/>
    <property type="project" value="UniProtKB-KW"/>
</dbReference>
<keyword evidence="7" id="KW-0227">DNA damage</keyword>
<dbReference type="AlphaFoldDB" id="A0A2T7UWH0"/>
<keyword evidence="10" id="KW-0411">Iron-sulfur</keyword>
<keyword evidence="6" id="KW-0479">Metal-binding</keyword>
<dbReference type="Gene3D" id="3.40.470.10">
    <property type="entry name" value="Uracil-DNA glycosylase-like domain"/>
    <property type="match status" value="1"/>
</dbReference>
<sequence>MNAHLDWHLARALLEWQAELGVTEALEARPLDRFALVAEAAAARAAPVAQKAVGPAGAIAAPALLSDPDLGVAEAQRIAAAAPDLGALAEALAGFDHCQLKLGARNCVFADGNPKARVMIVGEGPGADEDRLGRPFVGRAGQLLDLMFGAIGLSRQSPDPGKALYITNTVPWRPPGNREPTKDELAMLKPFLIRHIELADPDLLVVVGNVACDALLGLRGILRLRGKWAEALGRPALPMLHPAYLLRSPEAKREAWADLLSLQARLRSLP</sequence>
<evidence type="ECO:0000256" key="5">
    <source>
        <dbReference type="ARBA" id="ARBA00022485"/>
    </source>
</evidence>
<dbReference type="InterPro" id="IPR036895">
    <property type="entry name" value="Uracil-DNA_glycosylase-like_sf"/>
</dbReference>
<keyword evidence="5" id="KW-0004">4Fe-4S</keyword>
<dbReference type="Proteomes" id="UP000244810">
    <property type="component" value="Unassembled WGS sequence"/>
</dbReference>
<evidence type="ECO:0000256" key="6">
    <source>
        <dbReference type="ARBA" id="ARBA00022723"/>
    </source>
</evidence>
<keyword evidence="9" id="KW-0408">Iron</keyword>
<evidence type="ECO:0000256" key="11">
    <source>
        <dbReference type="ARBA" id="ARBA00023204"/>
    </source>
</evidence>
<evidence type="ECO:0000313" key="14">
    <source>
        <dbReference type="Proteomes" id="UP000244810"/>
    </source>
</evidence>
<dbReference type="EMBL" id="QDDR01000001">
    <property type="protein sequence ID" value="PVE49032.1"/>
    <property type="molecule type" value="Genomic_DNA"/>
</dbReference>
<evidence type="ECO:0000256" key="2">
    <source>
        <dbReference type="ARBA" id="ARBA00006521"/>
    </source>
</evidence>
<dbReference type="InterPro" id="IPR005273">
    <property type="entry name" value="Ura-DNA_glyco_family4"/>
</dbReference>
<evidence type="ECO:0000313" key="13">
    <source>
        <dbReference type="EMBL" id="PVE49032.1"/>
    </source>
</evidence>
<dbReference type="PANTHER" id="PTHR33693">
    <property type="entry name" value="TYPE-5 URACIL-DNA GLYCOSYLASE"/>
    <property type="match status" value="1"/>
</dbReference>
<dbReference type="CDD" id="cd10030">
    <property type="entry name" value="UDG-F4_TTUDGA_SPO1dp_like"/>
    <property type="match status" value="1"/>
</dbReference>
<evidence type="ECO:0000256" key="4">
    <source>
        <dbReference type="ARBA" id="ARBA00019403"/>
    </source>
</evidence>
<dbReference type="InterPro" id="IPR051536">
    <property type="entry name" value="UDG_Type-4/5"/>
</dbReference>
<proteinExistence type="inferred from homology"/>